<dbReference type="GO" id="GO:0004864">
    <property type="term" value="F:protein phosphatase inhibitor activity"/>
    <property type="evidence" value="ECO:0000318"/>
    <property type="project" value="GO_Central"/>
</dbReference>
<evidence type="ECO:0000313" key="3">
    <source>
        <dbReference type="EMBL" id="EYU32598.1"/>
    </source>
</evidence>
<dbReference type="PRINTS" id="PR00634">
    <property type="entry name" value="BETALLERGEN"/>
</dbReference>
<dbReference type="InterPro" id="IPR023393">
    <property type="entry name" value="START-like_dom_sf"/>
</dbReference>
<dbReference type="InterPro" id="IPR000916">
    <property type="entry name" value="Bet_v_I/MLP"/>
</dbReference>
<dbReference type="eggNOG" id="ENOG502RXTQ">
    <property type="taxonomic scope" value="Eukaryota"/>
</dbReference>
<organism evidence="3 4">
    <name type="scientific">Erythranthe guttata</name>
    <name type="common">Yellow monkey flower</name>
    <name type="synonym">Mimulus guttatus</name>
    <dbReference type="NCBI Taxonomy" id="4155"/>
    <lineage>
        <taxon>Eukaryota</taxon>
        <taxon>Viridiplantae</taxon>
        <taxon>Streptophyta</taxon>
        <taxon>Embryophyta</taxon>
        <taxon>Tracheophyta</taxon>
        <taxon>Spermatophyta</taxon>
        <taxon>Magnoliopsida</taxon>
        <taxon>eudicotyledons</taxon>
        <taxon>Gunneridae</taxon>
        <taxon>Pentapetalae</taxon>
        <taxon>asterids</taxon>
        <taxon>lamiids</taxon>
        <taxon>Lamiales</taxon>
        <taxon>Phrymaceae</taxon>
        <taxon>Erythranthe</taxon>
    </lineage>
</organism>
<feature type="domain" description="Bet v I/Major latex protein" evidence="2">
    <location>
        <begin position="1"/>
        <end position="131"/>
    </location>
</feature>
<gene>
    <name evidence="3" type="ORF">MIMGU_mgv1a015440mg</name>
</gene>
<dbReference type="Proteomes" id="UP000030748">
    <property type="component" value="Unassembled WGS sequence"/>
</dbReference>
<dbReference type="Gene3D" id="3.30.530.20">
    <property type="match status" value="1"/>
</dbReference>
<keyword evidence="4" id="KW-1185">Reference proteome</keyword>
<dbReference type="STRING" id="4155.A0A022QZ46"/>
<dbReference type="AlphaFoldDB" id="A0A022QZ46"/>
<dbReference type="InterPro" id="IPR050279">
    <property type="entry name" value="Plant_def-hormone_signal"/>
</dbReference>
<dbReference type="GO" id="GO:0005737">
    <property type="term" value="C:cytoplasm"/>
    <property type="evidence" value="ECO:0000318"/>
    <property type="project" value="GO_Central"/>
</dbReference>
<proteinExistence type="inferred from homology"/>
<dbReference type="CDD" id="cd07816">
    <property type="entry name" value="Bet_v1-like"/>
    <property type="match status" value="1"/>
</dbReference>
<protein>
    <recommendedName>
        <fullName evidence="2">Bet v I/Major latex protein domain-containing protein</fullName>
    </recommendedName>
</protein>
<dbReference type="GO" id="GO:0005634">
    <property type="term" value="C:nucleus"/>
    <property type="evidence" value="ECO:0000318"/>
    <property type="project" value="GO_Central"/>
</dbReference>
<dbReference type="GO" id="GO:0009738">
    <property type="term" value="P:abscisic acid-activated signaling pathway"/>
    <property type="evidence" value="ECO:0000318"/>
    <property type="project" value="GO_Central"/>
</dbReference>
<sequence length="157" mass="17275">MGITKLSQEIKVQISPKRFFKAMVTESETNLPKVIPKAIKSVEILHGDGGSGTIRKTTFADGSAATYKIHALETENYECKFSMIEGSTLGDKLESIHFDQKIVDTKDGGCIVKLETEYHTKGDIQLSDDEIKVAKEQNIGYYSLAEETLLANPSICA</sequence>
<dbReference type="PANTHER" id="PTHR31213">
    <property type="entry name" value="OS08G0374000 PROTEIN-RELATED"/>
    <property type="match status" value="1"/>
</dbReference>
<dbReference type="PANTHER" id="PTHR31213:SF157">
    <property type="entry name" value="MAJOR ALLERGEN MAL D 1-LIKE"/>
    <property type="match status" value="1"/>
</dbReference>
<dbReference type="OrthoDB" id="877951at2759"/>
<evidence type="ECO:0000259" key="2">
    <source>
        <dbReference type="Pfam" id="PF00407"/>
    </source>
</evidence>
<dbReference type="KEGG" id="egt:105963352"/>
<dbReference type="GO" id="GO:0010427">
    <property type="term" value="F:abscisic acid binding"/>
    <property type="evidence" value="ECO:0000318"/>
    <property type="project" value="GO_Central"/>
</dbReference>
<dbReference type="FunFam" id="3.30.530.20:FF:000007">
    <property type="entry name" value="Major pollen allergen Bet v 1-A"/>
    <property type="match status" value="1"/>
</dbReference>
<dbReference type="InterPro" id="IPR024949">
    <property type="entry name" value="Bet_v_I_allergen"/>
</dbReference>
<name>A0A022QZ46_ERYGU</name>
<dbReference type="OMA" id="FTYAKHR"/>
<dbReference type="PhylomeDB" id="A0A022QZ46"/>
<evidence type="ECO:0000313" key="4">
    <source>
        <dbReference type="Proteomes" id="UP000030748"/>
    </source>
</evidence>
<dbReference type="Pfam" id="PF00407">
    <property type="entry name" value="Bet_v_1"/>
    <property type="match status" value="1"/>
</dbReference>
<dbReference type="SUPFAM" id="SSF55961">
    <property type="entry name" value="Bet v1-like"/>
    <property type="match status" value="1"/>
</dbReference>
<dbReference type="GO" id="GO:0038023">
    <property type="term" value="F:signaling receptor activity"/>
    <property type="evidence" value="ECO:0000318"/>
    <property type="project" value="GO_Central"/>
</dbReference>
<dbReference type="GO" id="GO:0006952">
    <property type="term" value="P:defense response"/>
    <property type="evidence" value="ECO:0007669"/>
    <property type="project" value="InterPro"/>
</dbReference>
<reference evidence="3 4" key="1">
    <citation type="journal article" date="2013" name="Proc. Natl. Acad. Sci. U.S.A.">
        <title>Fine-scale variation in meiotic recombination in Mimulus inferred from population shotgun sequencing.</title>
        <authorList>
            <person name="Hellsten U."/>
            <person name="Wright K.M."/>
            <person name="Jenkins J."/>
            <person name="Shu S."/>
            <person name="Yuan Y."/>
            <person name="Wessler S.R."/>
            <person name="Schmutz J."/>
            <person name="Willis J.H."/>
            <person name="Rokhsar D.S."/>
        </authorList>
    </citation>
    <scope>NUCLEOTIDE SEQUENCE [LARGE SCALE GENOMIC DNA]</scope>
    <source>
        <strain evidence="4">cv. DUN x IM62</strain>
    </source>
</reference>
<comment type="similarity">
    <text evidence="1">Belongs to the BetVI family.</text>
</comment>
<accession>A0A022QZ46</accession>
<dbReference type="EMBL" id="KI630827">
    <property type="protein sequence ID" value="EYU32598.1"/>
    <property type="molecule type" value="Genomic_DNA"/>
</dbReference>
<evidence type="ECO:0000256" key="1">
    <source>
        <dbReference type="ARBA" id="ARBA00009744"/>
    </source>
</evidence>